<reference evidence="1 2" key="1">
    <citation type="journal article" date="2019" name="Sci. Rep.">
        <title>A high-quality genome of Eragrostis curvula grass provides insights into Poaceae evolution and supports new strategies to enhance forage quality.</title>
        <authorList>
            <person name="Carballo J."/>
            <person name="Santos B.A.C.M."/>
            <person name="Zappacosta D."/>
            <person name="Garbus I."/>
            <person name="Selva J.P."/>
            <person name="Gallo C.A."/>
            <person name="Diaz A."/>
            <person name="Albertini E."/>
            <person name="Caccamo M."/>
            <person name="Echenique V."/>
        </authorList>
    </citation>
    <scope>NUCLEOTIDE SEQUENCE [LARGE SCALE GENOMIC DNA]</scope>
    <source>
        <strain evidence="2">cv. Victoria</strain>
        <tissue evidence="1">Leaf</tissue>
    </source>
</reference>
<evidence type="ECO:0008006" key="3">
    <source>
        <dbReference type="Google" id="ProtNLM"/>
    </source>
</evidence>
<dbReference type="Gramene" id="TVU22783">
    <property type="protein sequence ID" value="TVU22783"/>
    <property type="gene ID" value="EJB05_32501"/>
</dbReference>
<dbReference type="AlphaFoldDB" id="A0A5J9UGB5"/>
<keyword evidence="2" id="KW-1185">Reference proteome</keyword>
<proteinExistence type="predicted"/>
<dbReference type="EMBL" id="RWGY01000026">
    <property type="protein sequence ID" value="TVU22783.1"/>
    <property type="molecule type" value="Genomic_DNA"/>
</dbReference>
<dbReference type="Gene3D" id="1.10.510.10">
    <property type="entry name" value="Transferase(Phosphotransferase) domain 1"/>
    <property type="match status" value="1"/>
</dbReference>
<sequence length="96" mass="10711">MQMHKEEVIQMIKLAMWCLQIDYNKRPQMSVVVKVLEGIVNGENNIEYSFVAMIPANLGNEGKLASSAPLLASHLSAPASESFLTPRHVRLTVMDQ</sequence>
<evidence type="ECO:0000313" key="1">
    <source>
        <dbReference type="EMBL" id="TVU22783.1"/>
    </source>
</evidence>
<protein>
    <recommendedName>
        <fullName evidence="3">Serine-threonine/tyrosine-protein kinase catalytic domain-containing protein</fullName>
    </recommendedName>
</protein>
<name>A0A5J9UGB5_9POAL</name>
<dbReference type="Proteomes" id="UP000324897">
    <property type="component" value="Unassembled WGS sequence"/>
</dbReference>
<gene>
    <name evidence="1" type="ORF">EJB05_32501</name>
</gene>
<evidence type="ECO:0000313" key="2">
    <source>
        <dbReference type="Proteomes" id="UP000324897"/>
    </source>
</evidence>
<dbReference type="OrthoDB" id="4062651at2759"/>
<feature type="non-terminal residue" evidence="1">
    <location>
        <position position="1"/>
    </location>
</feature>
<accession>A0A5J9UGB5</accession>
<organism evidence="1 2">
    <name type="scientific">Eragrostis curvula</name>
    <name type="common">weeping love grass</name>
    <dbReference type="NCBI Taxonomy" id="38414"/>
    <lineage>
        <taxon>Eukaryota</taxon>
        <taxon>Viridiplantae</taxon>
        <taxon>Streptophyta</taxon>
        <taxon>Embryophyta</taxon>
        <taxon>Tracheophyta</taxon>
        <taxon>Spermatophyta</taxon>
        <taxon>Magnoliopsida</taxon>
        <taxon>Liliopsida</taxon>
        <taxon>Poales</taxon>
        <taxon>Poaceae</taxon>
        <taxon>PACMAD clade</taxon>
        <taxon>Chloridoideae</taxon>
        <taxon>Eragrostideae</taxon>
        <taxon>Eragrostidinae</taxon>
        <taxon>Eragrostis</taxon>
    </lineage>
</organism>
<comment type="caution">
    <text evidence="1">The sequence shown here is derived from an EMBL/GenBank/DDBJ whole genome shotgun (WGS) entry which is preliminary data.</text>
</comment>